<dbReference type="RefSeq" id="WP_046997302.1">
    <property type="nucleotide sequence ID" value="NZ_JAIQ01000161.1"/>
</dbReference>
<organism evidence="2 3">
    <name type="scientific">Aliarcobacter butzleri L348</name>
    <dbReference type="NCBI Taxonomy" id="1447256"/>
    <lineage>
        <taxon>Bacteria</taxon>
        <taxon>Pseudomonadati</taxon>
        <taxon>Campylobacterota</taxon>
        <taxon>Epsilonproteobacteria</taxon>
        <taxon>Campylobacterales</taxon>
        <taxon>Arcobacteraceae</taxon>
        <taxon>Aliarcobacter</taxon>
    </lineage>
</organism>
<dbReference type="Proteomes" id="UP000035514">
    <property type="component" value="Unassembled WGS sequence"/>
</dbReference>
<dbReference type="AlphaFoldDB" id="A0A0G9JTI8"/>
<dbReference type="InterPro" id="IPR036249">
    <property type="entry name" value="Thioredoxin-like_sf"/>
</dbReference>
<protein>
    <recommendedName>
        <fullName evidence="4">Metal-binding protein</fullName>
    </recommendedName>
</protein>
<proteinExistence type="predicted"/>
<comment type="caution">
    <text evidence="2">The sequence shown here is derived from an EMBL/GenBank/DDBJ whole genome shotgun (WGS) entry which is preliminary data.</text>
</comment>
<dbReference type="PATRIC" id="fig|1447256.3.peg.2229"/>
<dbReference type="SUPFAM" id="SSF52833">
    <property type="entry name" value="Thioredoxin-like"/>
    <property type="match status" value="1"/>
</dbReference>
<name>A0A0G9JTI8_9BACT</name>
<feature type="chain" id="PRO_5002578222" description="Metal-binding protein" evidence="1">
    <location>
        <begin position="18"/>
        <end position="142"/>
    </location>
</feature>
<sequence length="142" mass="15707">MKKTILSLMLVSSSIFAMEGKTMTVYKSPYCGCCEKWIDLMKKEGFNIKTIDTNEVNTIKQKAGLQAGQTSCHTAFVDGYIVEGHVNYSAIKKMLQEKPDVLGISVPGMPIGSPGMEQDNIKQAYNIIYINKDGTEGVYESH</sequence>
<dbReference type="InterPro" id="IPR007332">
    <property type="entry name" value="DUF411"/>
</dbReference>
<feature type="signal peptide" evidence="1">
    <location>
        <begin position="1"/>
        <end position="17"/>
    </location>
</feature>
<dbReference type="EMBL" id="JAIQ01000161">
    <property type="protein sequence ID" value="KLD96914.1"/>
    <property type="molecule type" value="Genomic_DNA"/>
</dbReference>
<accession>A0A0G9JTI8</accession>
<evidence type="ECO:0000256" key="1">
    <source>
        <dbReference type="SAM" id="SignalP"/>
    </source>
</evidence>
<keyword evidence="1" id="KW-0732">Signal</keyword>
<dbReference type="Gene3D" id="3.40.30.10">
    <property type="entry name" value="Glutaredoxin"/>
    <property type="match status" value="1"/>
</dbReference>
<gene>
    <name evidence="2" type="ORF">AA20_11370</name>
</gene>
<dbReference type="Pfam" id="PF04214">
    <property type="entry name" value="DUF411"/>
    <property type="match status" value="1"/>
</dbReference>
<evidence type="ECO:0008006" key="4">
    <source>
        <dbReference type="Google" id="ProtNLM"/>
    </source>
</evidence>
<evidence type="ECO:0000313" key="2">
    <source>
        <dbReference type="EMBL" id="KLD96914.1"/>
    </source>
</evidence>
<reference evidence="2 3" key="1">
    <citation type="submission" date="2014-01" db="EMBL/GenBank/DDBJ databases">
        <title>Development of a Comparative Genomic Fingerprinting Assay for High Resolution Genotyping of Arcobacter butzleri.</title>
        <authorList>
            <person name="Webb A.L."/>
            <person name="Inglis G.D."/>
            <person name="Kruczkiewicz P."/>
            <person name="Selinger L.B."/>
            <person name="Taboada E.N."/>
        </authorList>
    </citation>
    <scope>NUCLEOTIDE SEQUENCE [LARGE SCALE GENOMIC DNA]</scope>
    <source>
        <strain evidence="2 3">L348</strain>
    </source>
</reference>
<evidence type="ECO:0000313" key="3">
    <source>
        <dbReference type="Proteomes" id="UP000035514"/>
    </source>
</evidence>